<reference evidence="2 3" key="1">
    <citation type="submission" date="2024-03" db="EMBL/GenBank/DDBJ databases">
        <title>Sulfurimonas sp. HSL3-1.</title>
        <authorList>
            <person name="Wang S."/>
        </authorList>
    </citation>
    <scope>NUCLEOTIDE SEQUENCE [LARGE SCALE GENOMIC DNA]</scope>
    <source>
        <strain evidence="2 3">HSL3-1</strain>
    </source>
</reference>
<feature type="transmembrane region" description="Helical" evidence="1">
    <location>
        <begin position="6"/>
        <end position="28"/>
    </location>
</feature>
<keyword evidence="1" id="KW-0472">Membrane</keyword>
<name>A0ABZ3HBM7_9BACT</name>
<keyword evidence="1" id="KW-0812">Transmembrane</keyword>
<organism evidence="2 3">
    <name type="scientific">Sulfurimonas diazotrophicus</name>
    <dbReference type="NCBI Taxonomy" id="3131939"/>
    <lineage>
        <taxon>Bacteria</taxon>
        <taxon>Pseudomonadati</taxon>
        <taxon>Campylobacterota</taxon>
        <taxon>Epsilonproteobacteria</taxon>
        <taxon>Campylobacterales</taxon>
        <taxon>Sulfurimonadaceae</taxon>
        <taxon>Sulfurimonas</taxon>
    </lineage>
</organism>
<protein>
    <submittedName>
        <fullName evidence="2">Type II secretion system protein</fullName>
    </submittedName>
</protein>
<evidence type="ECO:0000256" key="1">
    <source>
        <dbReference type="SAM" id="Phobius"/>
    </source>
</evidence>
<sequence length="149" mass="15700">MYAKRYGFTMIELVFVIVVLGILAAIAIPKFAATREDAQISKGAADVAAIRSGIISVRQQYLLRGQTSYPSSLSGAGVASGKLFDGNGTGTILMYAVTPKTAGGHWRGADPNYIYQVGNVNCSFTYTPANGTFNLTTAGQDYCDGLVGN</sequence>
<evidence type="ECO:0000313" key="3">
    <source>
        <dbReference type="Proteomes" id="UP001447842"/>
    </source>
</evidence>
<proteinExistence type="predicted"/>
<dbReference type="InterPro" id="IPR045584">
    <property type="entry name" value="Pilin-like"/>
</dbReference>
<dbReference type="Gene3D" id="3.30.700.10">
    <property type="entry name" value="Glycoprotein, Type 4 Pilin"/>
    <property type="match status" value="1"/>
</dbReference>
<dbReference type="InterPro" id="IPR012902">
    <property type="entry name" value="N_methyl_site"/>
</dbReference>
<dbReference type="Proteomes" id="UP001447842">
    <property type="component" value="Chromosome"/>
</dbReference>
<dbReference type="NCBIfam" id="TIGR02532">
    <property type="entry name" value="IV_pilin_GFxxxE"/>
    <property type="match status" value="1"/>
</dbReference>
<keyword evidence="3" id="KW-1185">Reference proteome</keyword>
<evidence type="ECO:0000313" key="2">
    <source>
        <dbReference type="EMBL" id="XAU15669.1"/>
    </source>
</evidence>
<gene>
    <name evidence="2" type="ORF">WCY31_02975</name>
</gene>
<keyword evidence="1" id="KW-1133">Transmembrane helix</keyword>
<dbReference type="SUPFAM" id="SSF54523">
    <property type="entry name" value="Pili subunits"/>
    <property type="match status" value="1"/>
</dbReference>
<dbReference type="EMBL" id="CP147920">
    <property type="protein sequence ID" value="XAU15669.1"/>
    <property type="molecule type" value="Genomic_DNA"/>
</dbReference>
<dbReference type="Pfam" id="PF07963">
    <property type="entry name" value="N_methyl"/>
    <property type="match status" value="1"/>
</dbReference>
<accession>A0ABZ3HBM7</accession>